<dbReference type="GO" id="GO:0003700">
    <property type="term" value="F:DNA-binding transcription factor activity"/>
    <property type="evidence" value="ECO:0007669"/>
    <property type="project" value="TreeGrafter"/>
</dbReference>
<evidence type="ECO:0000259" key="4">
    <source>
        <dbReference type="PROSITE" id="PS51077"/>
    </source>
</evidence>
<evidence type="ECO:0000313" key="8">
    <source>
        <dbReference type="EMBL" id="CAB4731552.1"/>
    </source>
</evidence>
<dbReference type="PROSITE" id="PS51077">
    <property type="entry name" value="HTH_ICLR"/>
    <property type="match status" value="1"/>
</dbReference>
<dbReference type="EMBL" id="CAEZXO010000001">
    <property type="protein sequence ID" value="CAB4683169.1"/>
    <property type="molecule type" value="Genomic_DNA"/>
</dbReference>
<proteinExistence type="predicted"/>
<dbReference type="Gene3D" id="1.10.10.10">
    <property type="entry name" value="Winged helix-like DNA-binding domain superfamily/Winged helix DNA-binding domain"/>
    <property type="match status" value="1"/>
</dbReference>
<dbReference type="EMBL" id="CAFABH010000001">
    <property type="protein sequence ID" value="CAB4818040.1"/>
    <property type="molecule type" value="Genomic_DNA"/>
</dbReference>
<dbReference type="GO" id="GO:0045892">
    <property type="term" value="P:negative regulation of DNA-templated transcription"/>
    <property type="evidence" value="ECO:0007669"/>
    <property type="project" value="TreeGrafter"/>
</dbReference>
<dbReference type="InterPro" id="IPR014757">
    <property type="entry name" value="Tscrpt_reg_IclR_C"/>
</dbReference>
<dbReference type="Gene3D" id="3.30.450.40">
    <property type="match status" value="1"/>
</dbReference>
<evidence type="ECO:0000313" key="14">
    <source>
        <dbReference type="EMBL" id="CAB5070014.1"/>
    </source>
</evidence>
<evidence type="ECO:0000313" key="7">
    <source>
        <dbReference type="EMBL" id="CAB4683169.1"/>
    </source>
</evidence>
<dbReference type="InterPro" id="IPR036390">
    <property type="entry name" value="WH_DNA-bd_sf"/>
</dbReference>
<dbReference type="InterPro" id="IPR036388">
    <property type="entry name" value="WH-like_DNA-bd_sf"/>
</dbReference>
<protein>
    <submittedName>
        <fullName evidence="7">Unannotated protein</fullName>
    </submittedName>
</protein>
<dbReference type="InterPro" id="IPR011991">
    <property type="entry name" value="ArsR-like_HTH"/>
</dbReference>
<dbReference type="InterPro" id="IPR005471">
    <property type="entry name" value="Tscrpt_reg_IclR_N"/>
</dbReference>
<evidence type="ECO:0000313" key="6">
    <source>
        <dbReference type="EMBL" id="CAB4339894.1"/>
    </source>
</evidence>
<feature type="domain" description="IclR-ED" evidence="5">
    <location>
        <begin position="71"/>
        <end position="254"/>
    </location>
</feature>
<keyword evidence="2" id="KW-0238">DNA-binding</keyword>
<keyword evidence="3" id="KW-0804">Transcription</keyword>
<keyword evidence="1" id="KW-0805">Transcription regulation</keyword>
<dbReference type="SUPFAM" id="SSF55781">
    <property type="entry name" value="GAF domain-like"/>
    <property type="match status" value="1"/>
</dbReference>
<accession>A0A6J6NAJ0</accession>
<evidence type="ECO:0000313" key="13">
    <source>
        <dbReference type="EMBL" id="CAB4971137.1"/>
    </source>
</evidence>
<dbReference type="EMBL" id="CAEZZW010000001">
    <property type="protein sequence ID" value="CAB4771033.1"/>
    <property type="molecule type" value="Genomic_DNA"/>
</dbReference>
<dbReference type="SMART" id="SM00346">
    <property type="entry name" value="HTH_ICLR"/>
    <property type="match status" value="1"/>
</dbReference>
<reference evidence="7" key="1">
    <citation type="submission" date="2020-05" db="EMBL/GenBank/DDBJ databases">
        <authorList>
            <person name="Chiriac C."/>
            <person name="Salcher M."/>
            <person name="Ghai R."/>
            <person name="Kavagutti S V."/>
        </authorList>
    </citation>
    <scope>NUCLEOTIDE SEQUENCE</scope>
</reference>
<gene>
    <name evidence="7" type="ORF">UFOPK2510_00087</name>
    <name evidence="8" type="ORF">UFOPK2718_01281</name>
    <name evidence="9" type="ORF">UFOPK2936_00189</name>
    <name evidence="10" type="ORF">UFOPK3174_00024</name>
    <name evidence="11" type="ORF">UFOPK3328_00472</name>
    <name evidence="12" type="ORF">UFOPK3779_00507</name>
    <name evidence="13" type="ORF">UFOPK3913_00426</name>
    <name evidence="6" type="ORF">UFOPK4107_00906</name>
    <name evidence="14" type="ORF">UFOPK4403_00240</name>
</gene>
<dbReference type="AlphaFoldDB" id="A0A6J6NAJ0"/>
<dbReference type="SUPFAM" id="SSF46785">
    <property type="entry name" value="Winged helix' DNA-binding domain"/>
    <property type="match status" value="1"/>
</dbReference>
<evidence type="ECO:0000256" key="1">
    <source>
        <dbReference type="ARBA" id="ARBA00023015"/>
    </source>
</evidence>
<dbReference type="EMBL" id="CAFBQX010000001">
    <property type="protein sequence ID" value="CAB5070014.1"/>
    <property type="molecule type" value="Genomic_DNA"/>
</dbReference>
<dbReference type="Pfam" id="PF01614">
    <property type="entry name" value="IclR_C"/>
    <property type="match status" value="1"/>
</dbReference>
<evidence type="ECO:0000259" key="5">
    <source>
        <dbReference type="PROSITE" id="PS51078"/>
    </source>
</evidence>
<evidence type="ECO:0000313" key="9">
    <source>
        <dbReference type="EMBL" id="CAB4771033.1"/>
    </source>
</evidence>
<dbReference type="PANTHER" id="PTHR30136">
    <property type="entry name" value="HELIX-TURN-HELIX TRANSCRIPTIONAL REGULATOR, ICLR FAMILY"/>
    <property type="match status" value="1"/>
</dbReference>
<dbReference type="PROSITE" id="PS51078">
    <property type="entry name" value="ICLR_ED"/>
    <property type="match status" value="1"/>
</dbReference>
<dbReference type="InterPro" id="IPR050707">
    <property type="entry name" value="HTH_MetabolicPath_Reg"/>
</dbReference>
<dbReference type="EMBL" id="CAFBNH010000003">
    <property type="protein sequence ID" value="CAB4940708.1"/>
    <property type="molecule type" value="Genomic_DNA"/>
</dbReference>
<dbReference type="EMBL" id="CAFBLD010000003">
    <property type="protein sequence ID" value="CAB4860901.1"/>
    <property type="molecule type" value="Genomic_DNA"/>
</dbReference>
<evidence type="ECO:0000313" key="12">
    <source>
        <dbReference type="EMBL" id="CAB4940708.1"/>
    </source>
</evidence>
<dbReference type="PANTHER" id="PTHR30136:SF24">
    <property type="entry name" value="HTH-TYPE TRANSCRIPTIONAL REPRESSOR ALLR"/>
    <property type="match status" value="1"/>
</dbReference>
<evidence type="ECO:0000256" key="2">
    <source>
        <dbReference type="ARBA" id="ARBA00023125"/>
    </source>
</evidence>
<evidence type="ECO:0000256" key="3">
    <source>
        <dbReference type="ARBA" id="ARBA00023163"/>
    </source>
</evidence>
<feature type="domain" description="HTH iclR-type" evidence="4">
    <location>
        <begin position="10"/>
        <end position="70"/>
    </location>
</feature>
<organism evidence="7">
    <name type="scientific">freshwater metagenome</name>
    <dbReference type="NCBI Taxonomy" id="449393"/>
    <lineage>
        <taxon>unclassified sequences</taxon>
        <taxon>metagenomes</taxon>
        <taxon>ecological metagenomes</taxon>
    </lineage>
</organism>
<dbReference type="Pfam" id="PF09339">
    <property type="entry name" value="HTH_IclR"/>
    <property type="match status" value="1"/>
</dbReference>
<name>A0A6J6NAJ0_9ZZZZ</name>
<evidence type="ECO:0000313" key="11">
    <source>
        <dbReference type="EMBL" id="CAB4860901.1"/>
    </source>
</evidence>
<evidence type="ECO:0000313" key="10">
    <source>
        <dbReference type="EMBL" id="CAB4818040.1"/>
    </source>
</evidence>
<sequence>MPDSPKRDEVGVLVKSMNLLVCLAEAPLSVVELSDRTRISKPTIYRILNTLESGGFVTRETSKRKYILGPALIGLGRATRNSAELIRHVRPTLRGLHEKYNETINLGVLSHGKVIYLDTLESGQRLRVTVPLSIEDNCHTTALGKAILSAMPEETALKTIVEVTLPKRTTNTLISQDQFLDAIRKSRALGYAIDNEEDEIGFRCVAAPILNVTGYPIAAISITAPTSRTSLQDFAKIGKDLISVCSTLKKSMPARL</sequence>
<dbReference type="InterPro" id="IPR029016">
    <property type="entry name" value="GAF-like_dom_sf"/>
</dbReference>
<dbReference type="EMBL" id="CAFBOC010000003">
    <property type="protein sequence ID" value="CAB4971137.1"/>
    <property type="molecule type" value="Genomic_DNA"/>
</dbReference>
<dbReference type="EMBL" id="CAESAE010000005">
    <property type="protein sequence ID" value="CAB4339894.1"/>
    <property type="molecule type" value="Genomic_DNA"/>
</dbReference>
<dbReference type="GO" id="GO:0003677">
    <property type="term" value="F:DNA binding"/>
    <property type="evidence" value="ECO:0007669"/>
    <property type="project" value="UniProtKB-KW"/>
</dbReference>
<dbReference type="EMBL" id="CAEZYM010000013">
    <property type="protein sequence ID" value="CAB4731552.1"/>
    <property type="molecule type" value="Genomic_DNA"/>
</dbReference>
<dbReference type="CDD" id="cd00090">
    <property type="entry name" value="HTH_ARSR"/>
    <property type="match status" value="1"/>
</dbReference>